<reference evidence="14 15" key="2">
    <citation type="journal article" date="2019" name="G3 (Bethesda)">
        <title>Hybrid Assembly of the Genome of the Entomopathogenic Nematode Steinernema carpocapsae Identifies the X-Chromosome.</title>
        <authorList>
            <person name="Serra L."/>
            <person name="Macchietto M."/>
            <person name="Macias-Munoz A."/>
            <person name="McGill C.J."/>
            <person name="Rodriguez I.M."/>
            <person name="Rodriguez B."/>
            <person name="Murad R."/>
            <person name="Mortazavi A."/>
        </authorList>
    </citation>
    <scope>NUCLEOTIDE SEQUENCE [LARGE SCALE GENOMIC DNA]</scope>
    <source>
        <strain evidence="14 15">ALL</strain>
    </source>
</reference>
<dbReference type="GO" id="GO:0106310">
    <property type="term" value="F:protein serine kinase activity"/>
    <property type="evidence" value="ECO:0007669"/>
    <property type="project" value="RHEA"/>
</dbReference>
<dbReference type="GO" id="GO:0005813">
    <property type="term" value="C:centrosome"/>
    <property type="evidence" value="ECO:0007669"/>
    <property type="project" value="TreeGrafter"/>
</dbReference>
<dbReference type="InterPro" id="IPR000959">
    <property type="entry name" value="POLO_box_dom"/>
</dbReference>
<comment type="catalytic activity">
    <reaction evidence="8 11">
        <text>L-threonyl-[protein] + ATP = O-phospho-L-threonyl-[protein] + ADP + H(+)</text>
        <dbReference type="Rhea" id="RHEA:46608"/>
        <dbReference type="Rhea" id="RHEA-COMP:11060"/>
        <dbReference type="Rhea" id="RHEA-COMP:11605"/>
        <dbReference type="ChEBI" id="CHEBI:15378"/>
        <dbReference type="ChEBI" id="CHEBI:30013"/>
        <dbReference type="ChEBI" id="CHEBI:30616"/>
        <dbReference type="ChEBI" id="CHEBI:61977"/>
        <dbReference type="ChEBI" id="CHEBI:456216"/>
        <dbReference type="EC" id="2.7.11.21"/>
    </reaction>
</comment>
<feature type="binding site" evidence="10">
    <location>
        <position position="57"/>
    </location>
    <ligand>
        <name>ATP</name>
        <dbReference type="ChEBI" id="CHEBI:30616"/>
    </ligand>
</feature>
<accession>A0A4U5LRE6</accession>
<dbReference type="InterPro" id="IPR033695">
    <property type="entry name" value="POLO_box_2"/>
</dbReference>
<evidence type="ECO:0000256" key="2">
    <source>
        <dbReference type="ARBA" id="ARBA00022527"/>
    </source>
</evidence>
<feature type="domain" description="Protein kinase" evidence="12">
    <location>
        <begin position="27"/>
        <end position="280"/>
    </location>
</feature>
<dbReference type="EMBL" id="AZBU02000013">
    <property type="protein sequence ID" value="TKR58560.1"/>
    <property type="molecule type" value="Genomic_DNA"/>
</dbReference>
<feature type="domain" description="POLO box" evidence="13">
    <location>
        <begin position="485"/>
        <end position="567"/>
    </location>
</feature>
<dbReference type="GO" id="GO:0004674">
    <property type="term" value="F:protein serine/threonine kinase activity"/>
    <property type="evidence" value="ECO:0007669"/>
    <property type="project" value="UniProtKB-KW"/>
</dbReference>
<evidence type="ECO:0000256" key="6">
    <source>
        <dbReference type="ARBA" id="ARBA00022777"/>
    </source>
</evidence>
<keyword evidence="4" id="KW-0677">Repeat</keyword>
<comment type="cofactor">
    <cofactor evidence="1">
        <name>Mg(2+)</name>
        <dbReference type="ChEBI" id="CHEBI:18420"/>
    </cofactor>
</comment>
<dbReference type="InterPro" id="IPR008271">
    <property type="entry name" value="Ser/Thr_kinase_AS"/>
</dbReference>
<sequence length="603" mass="68874">MICVGAQSNVLSENSGEVYDKERDMFYRIGRFLGKGGFARCYEVTAKSRGAKPIAAKVVSRESITKKSARIKMIQEIRIHKRMKHENVVKMLDHFTDEHNVYVLLELCESQSLMELHKRRQIVTEEEARYFMGQIIDGLQYVHECHIIHRDLKLGNLFLTADMVVKIGDFGLATSVNEKGELKKGLCGTPNYTAPEMLGKKGHSYEVDIWAVGCIIYTLLIGKPPFETQTLQETYDRIKKNQYIVPARLPRYTAALIESLLHANPAKRPTIPQIRAADFFKNGYYPTALPQSCLTTAPKFDFVRRQSFLPSLPQANVRVPRPLESQPEKMILNGGDQNMNHIVKIDNGDNYLKDLLRMINNCLLSYREAQPATEDLLDPAMPIFWISKWVDFSDKFGLGYMLNDDRTGALFKDETKLMANAAGEQIQYVDYQGVEQFYVAQNVPELLKKKVTLLKYFRTFMTANLRNAGANTVVRAGDELERLPVVRIWRRMKQAIAFHLSNGTLQTNFFEDHEKFILCPLMSAITCITKNGEMFTITTQKMAEHGFSRELFNRLQAIKSVIENMLSEEVEQPVAKERTLRPMTNLGARGRSASARGFHFNRA</sequence>
<evidence type="ECO:0000256" key="9">
    <source>
        <dbReference type="ARBA" id="ARBA00048347"/>
    </source>
</evidence>
<evidence type="ECO:0000259" key="13">
    <source>
        <dbReference type="PROSITE" id="PS50078"/>
    </source>
</evidence>
<dbReference type="GO" id="GO:0000776">
    <property type="term" value="C:kinetochore"/>
    <property type="evidence" value="ECO:0007669"/>
    <property type="project" value="TreeGrafter"/>
</dbReference>
<dbReference type="OrthoDB" id="408964at2759"/>
<dbReference type="Proteomes" id="UP000298663">
    <property type="component" value="Unassembled WGS sequence"/>
</dbReference>
<keyword evidence="5 10" id="KW-0547">Nucleotide-binding</keyword>
<keyword evidence="2 11" id="KW-0723">Serine/threonine-protein kinase</keyword>
<dbReference type="PANTHER" id="PTHR24345:SF93">
    <property type="entry name" value="SERINE_THREONINE-PROTEIN KINASE PLK1"/>
    <property type="match status" value="1"/>
</dbReference>
<dbReference type="PROSITE" id="PS50011">
    <property type="entry name" value="PROTEIN_KINASE_DOM"/>
    <property type="match status" value="1"/>
</dbReference>
<keyword evidence="3 11" id="KW-0808">Transferase</keyword>
<dbReference type="GO" id="GO:0007052">
    <property type="term" value="P:mitotic spindle organization"/>
    <property type="evidence" value="ECO:0007669"/>
    <property type="project" value="TreeGrafter"/>
</dbReference>
<gene>
    <name evidence="14" type="ORF">L596_029989</name>
</gene>
<evidence type="ECO:0000313" key="15">
    <source>
        <dbReference type="Proteomes" id="UP000298663"/>
    </source>
</evidence>
<dbReference type="PROSITE" id="PS00108">
    <property type="entry name" value="PROTEIN_KINASE_ST"/>
    <property type="match status" value="1"/>
</dbReference>
<dbReference type="InterPro" id="IPR017441">
    <property type="entry name" value="Protein_kinase_ATP_BS"/>
</dbReference>
<evidence type="ECO:0000256" key="4">
    <source>
        <dbReference type="ARBA" id="ARBA00022737"/>
    </source>
</evidence>
<feature type="domain" description="POLO box" evidence="13">
    <location>
        <begin position="385"/>
        <end position="463"/>
    </location>
</feature>
<dbReference type="GO" id="GO:0000922">
    <property type="term" value="C:spindle pole"/>
    <property type="evidence" value="ECO:0007669"/>
    <property type="project" value="TreeGrafter"/>
</dbReference>
<dbReference type="InterPro" id="IPR011009">
    <property type="entry name" value="Kinase-like_dom_sf"/>
</dbReference>
<dbReference type="PROSITE" id="PS50078">
    <property type="entry name" value="POLO_BOX"/>
    <property type="match status" value="2"/>
</dbReference>
<dbReference type="GO" id="GO:0005524">
    <property type="term" value="F:ATP binding"/>
    <property type="evidence" value="ECO:0007669"/>
    <property type="project" value="UniProtKB-UniRule"/>
</dbReference>
<evidence type="ECO:0000256" key="11">
    <source>
        <dbReference type="RuleBase" id="RU361162"/>
    </source>
</evidence>
<dbReference type="Pfam" id="PF00069">
    <property type="entry name" value="Pkinase"/>
    <property type="match status" value="1"/>
</dbReference>
<name>A0A4U5LRE6_STECR</name>
<dbReference type="InterPro" id="IPR000719">
    <property type="entry name" value="Prot_kinase_dom"/>
</dbReference>
<keyword evidence="6 11" id="KW-0418">Kinase</keyword>
<dbReference type="EC" id="2.7.11.21" evidence="11"/>
<dbReference type="PROSITE" id="PS00107">
    <property type="entry name" value="PROTEIN_KINASE_ATP"/>
    <property type="match status" value="1"/>
</dbReference>
<dbReference type="STRING" id="34508.A0A4U5LRE6"/>
<dbReference type="InterPro" id="IPR033701">
    <property type="entry name" value="POLO_box_1"/>
</dbReference>
<comment type="catalytic activity">
    <reaction evidence="9">
        <text>L-seryl-[protein] + ATP = O-phospho-L-seryl-[protein] + ADP + H(+)</text>
        <dbReference type="Rhea" id="RHEA:17989"/>
        <dbReference type="Rhea" id="RHEA-COMP:9863"/>
        <dbReference type="Rhea" id="RHEA-COMP:11604"/>
        <dbReference type="ChEBI" id="CHEBI:15378"/>
        <dbReference type="ChEBI" id="CHEBI:29999"/>
        <dbReference type="ChEBI" id="CHEBI:30616"/>
        <dbReference type="ChEBI" id="CHEBI:83421"/>
        <dbReference type="ChEBI" id="CHEBI:456216"/>
        <dbReference type="EC" id="2.7.11.21"/>
    </reaction>
</comment>
<dbReference type="SUPFAM" id="SSF82615">
    <property type="entry name" value="Polo-box domain"/>
    <property type="match status" value="2"/>
</dbReference>
<evidence type="ECO:0000256" key="10">
    <source>
        <dbReference type="PROSITE-ProRule" id="PRU10141"/>
    </source>
</evidence>
<dbReference type="Pfam" id="PF00659">
    <property type="entry name" value="POLO_box"/>
    <property type="match status" value="2"/>
</dbReference>
<dbReference type="Gene3D" id="3.30.1120.30">
    <property type="entry name" value="POLO box domain"/>
    <property type="match status" value="2"/>
</dbReference>
<dbReference type="PANTHER" id="PTHR24345">
    <property type="entry name" value="SERINE/THREONINE-PROTEIN KINASE PLK"/>
    <property type="match status" value="1"/>
</dbReference>
<evidence type="ECO:0000256" key="5">
    <source>
        <dbReference type="ARBA" id="ARBA00022741"/>
    </source>
</evidence>
<protein>
    <recommendedName>
        <fullName evidence="11">Serine/threonine-protein kinase PLK</fullName>
        <ecNumber evidence="11">2.7.11.21</ecNumber>
    </recommendedName>
    <alternativeName>
        <fullName evidence="11">Polo-like kinase</fullName>
    </alternativeName>
</protein>
<dbReference type="Gene3D" id="3.30.200.20">
    <property type="entry name" value="Phosphorylase Kinase, domain 1"/>
    <property type="match status" value="1"/>
</dbReference>
<dbReference type="Gene3D" id="1.10.510.10">
    <property type="entry name" value="Transferase(Phosphotransferase) domain 1"/>
    <property type="match status" value="1"/>
</dbReference>
<dbReference type="SUPFAM" id="SSF56112">
    <property type="entry name" value="Protein kinase-like (PK-like)"/>
    <property type="match status" value="1"/>
</dbReference>
<dbReference type="FunFam" id="3.30.200.20:FF:000042">
    <property type="entry name" value="Aurora kinase A"/>
    <property type="match status" value="1"/>
</dbReference>
<comment type="caution">
    <text evidence="14">The sequence shown here is derived from an EMBL/GenBank/DDBJ whole genome shotgun (WGS) entry which is preliminary data.</text>
</comment>
<proteinExistence type="inferred from homology"/>
<reference evidence="14 15" key="1">
    <citation type="journal article" date="2015" name="Genome Biol.">
        <title>Comparative genomics of Steinernema reveals deeply conserved gene regulatory networks.</title>
        <authorList>
            <person name="Dillman A.R."/>
            <person name="Macchietto M."/>
            <person name="Porter C.F."/>
            <person name="Rogers A."/>
            <person name="Williams B."/>
            <person name="Antoshechkin I."/>
            <person name="Lee M.M."/>
            <person name="Goodwin Z."/>
            <person name="Lu X."/>
            <person name="Lewis E.E."/>
            <person name="Goodrich-Blair H."/>
            <person name="Stock S.P."/>
            <person name="Adams B.J."/>
            <person name="Sternberg P.W."/>
            <person name="Mortazavi A."/>
        </authorList>
    </citation>
    <scope>NUCLEOTIDE SEQUENCE [LARGE SCALE GENOMIC DNA]</scope>
    <source>
        <strain evidence="14 15">ALL</strain>
    </source>
</reference>
<keyword evidence="15" id="KW-1185">Reference proteome</keyword>
<dbReference type="CDD" id="cd13118">
    <property type="entry name" value="POLO_box_1"/>
    <property type="match status" value="1"/>
</dbReference>
<dbReference type="CDD" id="cd13117">
    <property type="entry name" value="POLO_box_2"/>
    <property type="match status" value="1"/>
</dbReference>
<dbReference type="SMART" id="SM00220">
    <property type="entry name" value="S_TKc"/>
    <property type="match status" value="1"/>
</dbReference>
<comment type="similarity">
    <text evidence="11">Belongs to the protein kinase superfamily. Ser/Thr protein kinase family. CDC5/Polo subfamily.</text>
</comment>
<evidence type="ECO:0000256" key="7">
    <source>
        <dbReference type="ARBA" id="ARBA00022840"/>
    </source>
</evidence>
<dbReference type="GO" id="GO:0005737">
    <property type="term" value="C:cytoplasm"/>
    <property type="evidence" value="ECO:0007669"/>
    <property type="project" value="TreeGrafter"/>
</dbReference>
<evidence type="ECO:0000259" key="12">
    <source>
        <dbReference type="PROSITE" id="PS50011"/>
    </source>
</evidence>
<dbReference type="InterPro" id="IPR036947">
    <property type="entry name" value="POLO_box_dom_sf"/>
</dbReference>
<evidence type="ECO:0000256" key="3">
    <source>
        <dbReference type="ARBA" id="ARBA00022679"/>
    </source>
</evidence>
<keyword evidence="7 10" id="KW-0067">ATP-binding</keyword>
<dbReference type="AlphaFoldDB" id="A0A4U5LRE6"/>
<dbReference type="FunFam" id="1.10.510.10:FF:000571">
    <property type="entry name" value="Maternal embryonic leucine zipper kinase"/>
    <property type="match status" value="1"/>
</dbReference>
<evidence type="ECO:0000313" key="14">
    <source>
        <dbReference type="EMBL" id="TKR58560.1"/>
    </source>
</evidence>
<organism evidence="14 15">
    <name type="scientific">Steinernema carpocapsae</name>
    <name type="common">Entomopathogenic nematode</name>
    <dbReference type="NCBI Taxonomy" id="34508"/>
    <lineage>
        <taxon>Eukaryota</taxon>
        <taxon>Metazoa</taxon>
        <taxon>Ecdysozoa</taxon>
        <taxon>Nematoda</taxon>
        <taxon>Chromadorea</taxon>
        <taxon>Rhabditida</taxon>
        <taxon>Tylenchina</taxon>
        <taxon>Panagrolaimomorpha</taxon>
        <taxon>Strongyloidoidea</taxon>
        <taxon>Steinernematidae</taxon>
        <taxon>Steinernema</taxon>
    </lineage>
</organism>
<evidence type="ECO:0000256" key="8">
    <source>
        <dbReference type="ARBA" id="ARBA00047802"/>
    </source>
</evidence>
<dbReference type="GO" id="GO:0005634">
    <property type="term" value="C:nucleus"/>
    <property type="evidence" value="ECO:0007669"/>
    <property type="project" value="TreeGrafter"/>
</dbReference>
<dbReference type="CDD" id="cd14099">
    <property type="entry name" value="STKc_PLK"/>
    <property type="match status" value="1"/>
</dbReference>
<evidence type="ECO:0000256" key="1">
    <source>
        <dbReference type="ARBA" id="ARBA00001946"/>
    </source>
</evidence>